<comment type="caution">
    <text evidence="1">The sequence shown here is derived from an EMBL/GenBank/DDBJ whole genome shotgun (WGS) entry which is preliminary data.</text>
</comment>
<organism evidence="1 2">
    <name type="scientific">Litorivivens lipolytica</name>
    <dbReference type="NCBI Taxonomy" id="1524264"/>
    <lineage>
        <taxon>Bacteria</taxon>
        <taxon>Pseudomonadati</taxon>
        <taxon>Pseudomonadota</taxon>
        <taxon>Gammaproteobacteria</taxon>
        <taxon>Litorivivens</taxon>
    </lineage>
</organism>
<dbReference type="RefSeq" id="WP_183408828.1">
    <property type="nucleotide sequence ID" value="NZ_JACHWY010000001.1"/>
</dbReference>
<evidence type="ECO:0000313" key="2">
    <source>
        <dbReference type="Proteomes" id="UP000537130"/>
    </source>
</evidence>
<evidence type="ECO:0000313" key="1">
    <source>
        <dbReference type="EMBL" id="MBB3046124.1"/>
    </source>
</evidence>
<reference evidence="1 2" key="1">
    <citation type="submission" date="2020-08" db="EMBL/GenBank/DDBJ databases">
        <title>Genomic Encyclopedia of Type Strains, Phase III (KMG-III): the genomes of soil and plant-associated and newly described type strains.</title>
        <authorList>
            <person name="Whitman W."/>
        </authorList>
    </citation>
    <scope>NUCLEOTIDE SEQUENCE [LARGE SCALE GENOMIC DNA]</scope>
    <source>
        <strain evidence="1 2">CECT 8654</strain>
    </source>
</reference>
<proteinExistence type="predicted"/>
<protein>
    <submittedName>
        <fullName evidence="1">Uncharacterized protein</fullName>
    </submittedName>
</protein>
<dbReference type="EMBL" id="JACHWY010000001">
    <property type="protein sequence ID" value="MBB3046124.1"/>
    <property type="molecule type" value="Genomic_DNA"/>
</dbReference>
<dbReference type="Proteomes" id="UP000537130">
    <property type="component" value="Unassembled WGS sequence"/>
</dbReference>
<dbReference type="AlphaFoldDB" id="A0A7W4W3C0"/>
<name>A0A7W4W3C0_9GAMM</name>
<gene>
    <name evidence="1" type="ORF">FHR99_000360</name>
</gene>
<keyword evidence="2" id="KW-1185">Reference proteome</keyword>
<accession>A0A7W4W3C0</accession>
<sequence length="431" mass="48575">MASNYRGTHRPDFCLTDLDHSTLAWYGREVMLANHIHDRAIMPQLALNYGMAAQTQAACDEWMGSSPIYNYRNRKLLNIGGDDVETILKAFQFDIGAPHTFLQFHFSLQSPTEGQFWLPYCGAYNHVRRITNADPKSETQICHHMEDPTFDATAMTVNQRARCRPVFRPPHGEVPAEGPCRWQVFIGDDLILAEECEVLPQVKQSRAANFEFAPLSPAGEGLTDYSGPLKPDFRLEDLEHSTLARQCKEFSLDVHLLQRACYTSVIRDHGEDAAWSMTEEQWRAMAPVYIHRLRRVLGIESDQIDDILTLLQFDPYLPQEYLKFGSAKVSDKHGRFWIEDCEAAKDKPLGVLGLLFKKPDVGLSAPVAAINGKAICRPAPDCPEAKGKSILAWDILIDDAHEAPKPSDYTELVAGADLWDHDASEHTYSYA</sequence>